<evidence type="ECO:0000256" key="1">
    <source>
        <dbReference type="ARBA" id="ARBA00006068"/>
    </source>
</evidence>
<dbReference type="Proteomes" id="UP000092582">
    <property type="component" value="Chromosome 1"/>
</dbReference>
<comment type="similarity">
    <text evidence="1">Belongs to the LytR/CpsA/Psr (LCP) family.</text>
</comment>
<protein>
    <submittedName>
        <fullName evidence="5">Membrane protein</fullName>
    </submittedName>
</protein>
<evidence type="ECO:0000259" key="4">
    <source>
        <dbReference type="Pfam" id="PF03816"/>
    </source>
</evidence>
<dbReference type="PANTHER" id="PTHR33392">
    <property type="entry name" value="POLYISOPRENYL-TEICHOIC ACID--PEPTIDOGLYCAN TEICHOIC ACID TRANSFERASE TAGU"/>
    <property type="match status" value="1"/>
</dbReference>
<dbReference type="NCBIfam" id="TIGR00350">
    <property type="entry name" value="lytR_cpsA_psr"/>
    <property type="match status" value="1"/>
</dbReference>
<organism evidence="5 6">
    <name type="scientific">Cryobacterium arcticum</name>
    <dbReference type="NCBI Taxonomy" id="670052"/>
    <lineage>
        <taxon>Bacteria</taxon>
        <taxon>Bacillati</taxon>
        <taxon>Actinomycetota</taxon>
        <taxon>Actinomycetes</taxon>
        <taxon>Micrococcales</taxon>
        <taxon>Microbacteriaceae</taxon>
        <taxon>Cryobacterium</taxon>
    </lineage>
</organism>
<dbReference type="Gene3D" id="3.40.630.190">
    <property type="entry name" value="LCP protein"/>
    <property type="match status" value="1"/>
</dbReference>
<dbReference type="STRING" id="670052.PA27867_0194"/>
<feature type="transmembrane region" description="Helical" evidence="3">
    <location>
        <begin position="33"/>
        <end position="55"/>
    </location>
</feature>
<dbReference type="OrthoDB" id="9782542at2"/>
<evidence type="ECO:0000256" key="3">
    <source>
        <dbReference type="SAM" id="Phobius"/>
    </source>
</evidence>
<dbReference type="InterPro" id="IPR004474">
    <property type="entry name" value="LytR_CpsA_psr"/>
</dbReference>
<feature type="domain" description="Cell envelope-related transcriptional attenuator" evidence="4">
    <location>
        <begin position="115"/>
        <end position="270"/>
    </location>
</feature>
<name>A0A1B1BEZ8_9MICO</name>
<feature type="compositionally biased region" description="Polar residues" evidence="2">
    <location>
        <begin position="404"/>
        <end position="416"/>
    </location>
</feature>
<keyword evidence="6" id="KW-1185">Reference proteome</keyword>
<reference evidence="5 6" key="1">
    <citation type="submission" date="2016-06" db="EMBL/GenBank/DDBJ databases">
        <title>Genome sequencing of Cryobacterium arcticum PAMC 27867.</title>
        <authorList>
            <person name="Lee J."/>
            <person name="Kim O.-S."/>
        </authorList>
    </citation>
    <scope>NUCLEOTIDE SEQUENCE [LARGE SCALE GENOMIC DNA]</scope>
    <source>
        <strain evidence="5 6">PAMC 27867</strain>
    </source>
</reference>
<accession>A0A1B1BEZ8</accession>
<dbReference type="RefSeq" id="WP_066591954.1">
    <property type="nucleotide sequence ID" value="NZ_CP016282.1"/>
</dbReference>
<feature type="compositionally biased region" description="Low complexity" evidence="2">
    <location>
        <begin position="366"/>
        <end position="401"/>
    </location>
</feature>
<evidence type="ECO:0000313" key="5">
    <source>
        <dbReference type="EMBL" id="ANP71168.1"/>
    </source>
</evidence>
<gene>
    <name evidence="5" type="ORF">PA27867_0194</name>
</gene>
<feature type="region of interest" description="Disordered" evidence="2">
    <location>
        <begin position="358"/>
        <end position="423"/>
    </location>
</feature>
<dbReference type="KEGG" id="cart:PA27867_0194"/>
<dbReference type="AlphaFoldDB" id="A0A1B1BEZ8"/>
<evidence type="ECO:0000313" key="6">
    <source>
        <dbReference type="Proteomes" id="UP000092582"/>
    </source>
</evidence>
<evidence type="ECO:0000256" key="2">
    <source>
        <dbReference type="SAM" id="MobiDB-lite"/>
    </source>
</evidence>
<keyword evidence="3" id="KW-0812">Transmembrane</keyword>
<proteinExistence type="inferred from homology"/>
<dbReference type="InterPro" id="IPR050922">
    <property type="entry name" value="LytR/CpsA/Psr_CW_biosynth"/>
</dbReference>
<sequence length="423" mass="43865" precursor="true">MSDQLRPRSRRSKQISTIARHGRLKRSNAFANVAKILAATLAVVMVSGVSVAALATLNVAASVKPGVTLDNETDGPIPSISSIDGGANLLLVGSDSRAGQGDGYGDPEEETSVLNDVTMLLHIAEDHSSATVVSFPRDTFVPIPECPDPDGGTFSAMSSQKINTTLNYGGLACTVKTVEALTGLSIPYAALVQFNGVAAMSEAVGGVPVCIAEPIVDSYTDLDIPAGLHELKGLEALQFLRTRHGVGDGSDLGRISNQQVFLSALARTLKSSDTLSDPIKLYSIAKAAVDNMELSNTLKSMDTMVSIAMALKDIPLDKVVFVQYPINYVDGGVEPDETAAADLIAAINADVSPTLAPGEADFLSVPDPTASATPTDPATEDPAATDAPVTTDPAPTATALPSNVYGQDASQQTCSSGRPVEDQ</sequence>
<keyword evidence="3" id="KW-0472">Membrane</keyword>
<dbReference type="EMBL" id="CP016282">
    <property type="protein sequence ID" value="ANP71168.1"/>
    <property type="molecule type" value="Genomic_DNA"/>
</dbReference>
<dbReference type="PANTHER" id="PTHR33392:SF6">
    <property type="entry name" value="POLYISOPRENYL-TEICHOIC ACID--PEPTIDOGLYCAN TEICHOIC ACID TRANSFERASE TAGU"/>
    <property type="match status" value="1"/>
</dbReference>
<keyword evidence="3" id="KW-1133">Transmembrane helix</keyword>
<dbReference type="PATRIC" id="fig|670052.7.peg.206"/>
<dbReference type="Pfam" id="PF03816">
    <property type="entry name" value="LytR_cpsA_psr"/>
    <property type="match status" value="1"/>
</dbReference>